<feature type="region of interest" description="Disordered" evidence="5">
    <location>
        <begin position="122"/>
        <end position="164"/>
    </location>
</feature>
<dbReference type="InterPro" id="IPR036909">
    <property type="entry name" value="Cyt_c-like_dom_sf"/>
</dbReference>
<dbReference type="Proteomes" id="UP000005439">
    <property type="component" value="Chromosome"/>
</dbReference>
<proteinExistence type="predicted"/>
<dbReference type="PANTHER" id="PTHR35008:SF4">
    <property type="entry name" value="BLL4482 PROTEIN"/>
    <property type="match status" value="1"/>
</dbReference>
<dbReference type="HOGENOM" id="CLU_1618152_0_0_9"/>
<evidence type="ECO:0000256" key="1">
    <source>
        <dbReference type="ARBA" id="ARBA00022617"/>
    </source>
</evidence>
<dbReference type="InterPro" id="IPR009056">
    <property type="entry name" value="Cyt_c-like_dom"/>
</dbReference>
<evidence type="ECO:0000256" key="5">
    <source>
        <dbReference type="SAM" id="MobiDB-lite"/>
    </source>
</evidence>
<dbReference type="Pfam" id="PF13442">
    <property type="entry name" value="Cytochrome_CBB3"/>
    <property type="match status" value="1"/>
</dbReference>
<keyword evidence="8" id="KW-1185">Reference proteome</keyword>
<accession>G8TUD4</accession>
<dbReference type="InterPro" id="IPR051459">
    <property type="entry name" value="Cytochrome_c-type_DH"/>
</dbReference>
<dbReference type="GO" id="GO:0020037">
    <property type="term" value="F:heme binding"/>
    <property type="evidence" value="ECO:0007669"/>
    <property type="project" value="InterPro"/>
</dbReference>
<dbReference type="KEGG" id="sap:Sulac_3458"/>
<feature type="domain" description="Cytochrome c" evidence="6">
    <location>
        <begin position="33"/>
        <end position="119"/>
    </location>
</feature>
<keyword evidence="2 4" id="KW-0479">Metal-binding</keyword>
<evidence type="ECO:0000313" key="7">
    <source>
        <dbReference type="EMBL" id="AEW06896.1"/>
    </source>
</evidence>
<dbReference type="PANTHER" id="PTHR35008">
    <property type="entry name" value="BLL4482 PROTEIN-RELATED"/>
    <property type="match status" value="1"/>
</dbReference>
<dbReference type="GO" id="GO:0009055">
    <property type="term" value="F:electron transfer activity"/>
    <property type="evidence" value="ECO:0007669"/>
    <property type="project" value="InterPro"/>
</dbReference>
<organism evidence="7 8">
    <name type="scientific">Sulfobacillus acidophilus (strain ATCC 700253 / DSM 10332 / NAL)</name>
    <dbReference type="NCBI Taxonomy" id="679936"/>
    <lineage>
        <taxon>Bacteria</taxon>
        <taxon>Bacillati</taxon>
        <taxon>Bacillota</taxon>
        <taxon>Clostridia</taxon>
        <taxon>Eubacteriales</taxon>
        <taxon>Clostridiales Family XVII. Incertae Sedis</taxon>
        <taxon>Sulfobacillus</taxon>
    </lineage>
</organism>
<dbReference type="STRING" id="679936.Sulac_3458"/>
<dbReference type="EMBL" id="CP003179">
    <property type="protein sequence ID" value="AEW06896.1"/>
    <property type="molecule type" value="Genomic_DNA"/>
</dbReference>
<feature type="compositionally biased region" description="Polar residues" evidence="5">
    <location>
        <begin position="149"/>
        <end position="164"/>
    </location>
</feature>
<dbReference type="SUPFAM" id="SSF46626">
    <property type="entry name" value="Cytochrome c"/>
    <property type="match status" value="1"/>
</dbReference>
<name>G8TUD4_SULAD</name>
<dbReference type="PROSITE" id="PS51007">
    <property type="entry name" value="CYTC"/>
    <property type="match status" value="1"/>
</dbReference>
<dbReference type="GO" id="GO:0046872">
    <property type="term" value="F:metal ion binding"/>
    <property type="evidence" value="ECO:0007669"/>
    <property type="project" value="UniProtKB-KW"/>
</dbReference>
<keyword evidence="1 4" id="KW-0349">Heme</keyword>
<dbReference type="Gene3D" id="1.10.760.10">
    <property type="entry name" value="Cytochrome c-like domain"/>
    <property type="match status" value="1"/>
</dbReference>
<keyword evidence="3 4" id="KW-0408">Iron</keyword>
<evidence type="ECO:0000259" key="6">
    <source>
        <dbReference type="PROSITE" id="PS51007"/>
    </source>
</evidence>
<reference evidence="7 8" key="2">
    <citation type="journal article" date="2012" name="Stand. Genomic Sci.">
        <title>Complete genome sequence of the moderately thermophilic mineral-sulfide-oxidizing firmicute Sulfobacillus acidophilus type strain (NAL(T)).</title>
        <authorList>
            <person name="Anderson I."/>
            <person name="Chertkov O."/>
            <person name="Chen A."/>
            <person name="Saunders E."/>
            <person name="Lapidus A."/>
            <person name="Nolan M."/>
            <person name="Lucas S."/>
            <person name="Hammon N."/>
            <person name="Deshpande S."/>
            <person name="Cheng J.F."/>
            <person name="Han C."/>
            <person name="Tapia R."/>
            <person name="Goodwin L.A."/>
            <person name="Pitluck S."/>
            <person name="Liolios K."/>
            <person name="Pagani I."/>
            <person name="Ivanova N."/>
            <person name="Mikhailova N."/>
            <person name="Pati A."/>
            <person name="Palaniappan K."/>
            <person name="Land M."/>
            <person name="Pan C."/>
            <person name="Rohde M."/>
            <person name="Pukall R."/>
            <person name="Goker M."/>
            <person name="Detter J.C."/>
            <person name="Woyke T."/>
            <person name="Bristow J."/>
            <person name="Eisen J.A."/>
            <person name="Markowitz V."/>
            <person name="Hugenholtz P."/>
            <person name="Kyrpides N.C."/>
            <person name="Klenk H.P."/>
            <person name="Mavromatis K."/>
        </authorList>
    </citation>
    <scope>NUCLEOTIDE SEQUENCE [LARGE SCALE GENOMIC DNA]</scope>
    <source>
        <strain evidence="8">ATCC 700253 / DSM 10332 / NAL</strain>
    </source>
</reference>
<evidence type="ECO:0000313" key="8">
    <source>
        <dbReference type="Proteomes" id="UP000005439"/>
    </source>
</evidence>
<evidence type="ECO:0000256" key="2">
    <source>
        <dbReference type="ARBA" id="ARBA00022723"/>
    </source>
</evidence>
<protein>
    <recommendedName>
        <fullName evidence="6">Cytochrome c domain-containing protein</fullName>
    </recommendedName>
</protein>
<evidence type="ECO:0000256" key="3">
    <source>
        <dbReference type="ARBA" id="ARBA00023004"/>
    </source>
</evidence>
<sequence>MTAGLWVMTVLWLIWPFRPAPSPPAPPAVPAAPSVTEGARLYHRACLSCHGPRGNGEALVLLPNGAKAPALADLSPTDWSRERLFHVIRQGAGPGMPGWAAVMNRREMESLALYVKSVMTKDASPAPHSTVGHFPKGSKGHPRRGYTEEATTPDSPTTVWPSNR</sequence>
<reference evidence="8" key="1">
    <citation type="submission" date="2011-12" db="EMBL/GenBank/DDBJ databases">
        <title>The complete genome of chromosome of Sulfobacillus acidophilus DSM 10332.</title>
        <authorList>
            <person name="Lucas S."/>
            <person name="Han J."/>
            <person name="Lapidus A."/>
            <person name="Bruce D."/>
            <person name="Goodwin L."/>
            <person name="Pitluck S."/>
            <person name="Peters L."/>
            <person name="Kyrpides N."/>
            <person name="Mavromatis K."/>
            <person name="Ivanova N."/>
            <person name="Mikhailova N."/>
            <person name="Chertkov O."/>
            <person name="Saunders E."/>
            <person name="Detter J.C."/>
            <person name="Tapia R."/>
            <person name="Han C."/>
            <person name="Land M."/>
            <person name="Hauser L."/>
            <person name="Markowitz V."/>
            <person name="Cheng J.-F."/>
            <person name="Hugenholtz P."/>
            <person name="Woyke T."/>
            <person name="Wu D."/>
            <person name="Pukall R."/>
            <person name="Gehrich-Schroeter G."/>
            <person name="Schneider S."/>
            <person name="Klenk H.-P."/>
            <person name="Eisen J.A."/>
        </authorList>
    </citation>
    <scope>NUCLEOTIDE SEQUENCE [LARGE SCALE GENOMIC DNA]</scope>
    <source>
        <strain evidence="8">ATCC 700253 / DSM 10332 / NAL</strain>
    </source>
</reference>
<gene>
    <name evidence="7" type="ordered locus">Sulac_3458</name>
</gene>
<evidence type="ECO:0000256" key="4">
    <source>
        <dbReference type="PROSITE-ProRule" id="PRU00433"/>
    </source>
</evidence>
<dbReference type="AlphaFoldDB" id="G8TUD4"/>